<dbReference type="RefSeq" id="WP_026981393.1">
    <property type="nucleotide sequence ID" value="NZ_JRLW01000009.1"/>
</dbReference>
<feature type="signal peptide" evidence="1">
    <location>
        <begin position="1"/>
        <end position="19"/>
    </location>
</feature>
<dbReference type="EMBL" id="JRLW01000009">
    <property type="protein sequence ID" value="KGO89325.1"/>
    <property type="molecule type" value="Genomic_DNA"/>
</dbReference>
<protein>
    <submittedName>
        <fullName evidence="2">Membrane protein</fullName>
    </submittedName>
</protein>
<comment type="caution">
    <text evidence="2">The sequence shown here is derived from an EMBL/GenBank/DDBJ whole genome shotgun (WGS) entry which is preliminary data.</text>
</comment>
<evidence type="ECO:0000256" key="1">
    <source>
        <dbReference type="SAM" id="SignalP"/>
    </source>
</evidence>
<dbReference type="Gene3D" id="2.40.160.50">
    <property type="entry name" value="membrane protein fhac: a member of the omp85/tpsb transporter family"/>
    <property type="match status" value="1"/>
</dbReference>
<accession>A0A0A2MM12</accession>
<dbReference type="Proteomes" id="UP000030121">
    <property type="component" value="Unassembled WGS sequence"/>
</dbReference>
<dbReference type="eggNOG" id="COG4775">
    <property type="taxonomic scope" value="Bacteria"/>
</dbReference>
<keyword evidence="1" id="KW-0732">Signal</keyword>
<gene>
    <name evidence="2" type="ORF">Q764_08060</name>
</gene>
<name>A0A0A2MM12_9FLAO</name>
<evidence type="ECO:0000313" key="2">
    <source>
        <dbReference type="EMBL" id="KGO89325.1"/>
    </source>
</evidence>
<dbReference type="AlphaFoldDB" id="A0A0A2MM12"/>
<reference evidence="2 3" key="1">
    <citation type="submission" date="2013-09" db="EMBL/GenBank/DDBJ databases">
        <authorList>
            <person name="Zeng Z."/>
            <person name="Chen C."/>
        </authorList>
    </citation>
    <scope>NUCLEOTIDE SEQUENCE [LARGE SCALE GENOMIC DNA]</scope>
    <source>
        <strain evidence="2 3">GH29-5</strain>
    </source>
</reference>
<dbReference type="STRING" id="1121899.GCA_000430025_00383"/>
<organism evidence="2 3">
    <name type="scientific">Flavobacterium suncheonense GH29-5 = DSM 17707</name>
    <dbReference type="NCBI Taxonomy" id="1121899"/>
    <lineage>
        <taxon>Bacteria</taxon>
        <taxon>Pseudomonadati</taxon>
        <taxon>Bacteroidota</taxon>
        <taxon>Flavobacteriia</taxon>
        <taxon>Flavobacteriales</taxon>
        <taxon>Flavobacteriaceae</taxon>
        <taxon>Flavobacterium</taxon>
    </lineage>
</organism>
<dbReference type="OrthoDB" id="9811416at2"/>
<keyword evidence="3" id="KW-1185">Reference proteome</keyword>
<proteinExistence type="predicted"/>
<sequence>MKNLLLFLLLIVTGFTAKAQQLHLKVEGDSPAETQIIDSIGYKKLHENTKSILDETENLTTTLLQKGFLESELIRQQKVNDSTFLFQYHLGKKTNRIHIYIGKLSEDEKKLLEFTSDTIKLESSEIESFMNLNLSKLEQKGYSLSELQLVNHKKEKTHLLADLKIKTEKMRQLNDIVIVGYTKFPEGIRRNIAKQYKKRPFNQENLKQLNDNFKALPFVNQLKYPEILFTKDSTKVYVYLEKTRANRFDGFIGFANEESTGIRFNGYLDLLLNNALNTGEKFNLYWKSDGKKQTTFNIGTELPYIFKTPLGIKADLRIFKQDSTFQNTTTSLNLGYYFRYNSKVFLGHQSSESVDIQNTNNSFISDFSNSFWTASYEYTDYNAEDFLFRERTGLNVKFGFGNRKSKLESAGQYFVQLDVHHNFYLNKKNSIAVKNQSFYLQSDNYIINELYRFGGINSIRGFVENSLQANLFSGLMAEYRYTLTPSMYLHTITDYGYFQDKTSNLKDNLLGLGFGFGLLTQNGLFNLIYANGSTGDQAIKLSNSIVHISFKTNF</sequence>
<evidence type="ECO:0000313" key="3">
    <source>
        <dbReference type="Proteomes" id="UP000030121"/>
    </source>
</evidence>
<feature type="chain" id="PRO_5002003422" evidence="1">
    <location>
        <begin position="20"/>
        <end position="554"/>
    </location>
</feature>